<dbReference type="EMBL" id="JASNVH010000004">
    <property type="protein sequence ID" value="MDK4306628.1"/>
    <property type="molecule type" value="Genomic_DNA"/>
</dbReference>
<protein>
    <submittedName>
        <fullName evidence="2">Uncharacterized protein</fullName>
    </submittedName>
</protein>
<dbReference type="RefSeq" id="WP_023019059.1">
    <property type="nucleotide sequence ID" value="NZ_CP051667.1"/>
</dbReference>
<dbReference type="AlphaFoldDB" id="A0AAP4F607"/>
<feature type="region of interest" description="Disordered" evidence="1">
    <location>
        <begin position="26"/>
        <end position="48"/>
    </location>
</feature>
<feature type="region of interest" description="Disordered" evidence="1">
    <location>
        <begin position="89"/>
        <end position="123"/>
    </location>
</feature>
<feature type="compositionally biased region" description="Polar residues" evidence="1">
    <location>
        <begin position="89"/>
        <end position="100"/>
    </location>
</feature>
<evidence type="ECO:0000313" key="3">
    <source>
        <dbReference type="Proteomes" id="UP001224412"/>
    </source>
</evidence>
<feature type="compositionally biased region" description="Polar residues" evidence="1">
    <location>
        <begin position="107"/>
        <end position="123"/>
    </location>
</feature>
<name>A0AAP4F607_9CORY</name>
<sequence>MTTFTFAYDHATALSHDLEKAAGSIREPAPPMAEPSVAAKADGQQGQQEFRTALERATTITATHSRRLARRLQQAADSGFTMVRDAQLAESSTITESNTLADALPGRSTSTSGNFSNQHSSNG</sequence>
<gene>
    <name evidence="2" type="ORF">QPX42_03555</name>
</gene>
<accession>A0AAP4F607</accession>
<comment type="caution">
    <text evidence="2">The sequence shown here is derived from an EMBL/GenBank/DDBJ whole genome shotgun (WGS) entry which is preliminary data.</text>
</comment>
<reference evidence="2" key="1">
    <citation type="submission" date="2023-05" db="EMBL/GenBank/DDBJ databases">
        <title>Metabolic capabilities are highly conserved among human nasal-associated Corynebacterium species in pangenomic analyses.</title>
        <authorList>
            <person name="Tran T.H."/>
            <person name="Roberts A.Q."/>
            <person name="Escapa I.F."/>
            <person name="Gao W."/>
            <person name="Conlan S."/>
            <person name="Kong H."/>
            <person name="Segre J.A."/>
            <person name="Kelly M.S."/>
            <person name="Lemon K.P."/>
        </authorList>
    </citation>
    <scope>NUCLEOTIDE SEQUENCE</scope>
    <source>
        <strain evidence="2">KPL2773</strain>
    </source>
</reference>
<evidence type="ECO:0000256" key="1">
    <source>
        <dbReference type="SAM" id="MobiDB-lite"/>
    </source>
</evidence>
<evidence type="ECO:0000313" key="2">
    <source>
        <dbReference type="EMBL" id="MDK4306628.1"/>
    </source>
</evidence>
<proteinExistence type="predicted"/>
<organism evidence="2 3">
    <name type="scientific">Corynebacterium pseudodiphtheriticum</name>
    <dbReference type="NCBI Taxonomy" id="37637"/>
    <lineage>
        <taxon>Bacteria</taxon>
        <taxon>Bacillati</taxon>
        <taxon>Actinomycetota</taxon>
        <taxon>Actinomycetes</taxon>
        <taxon>Mycobacteriales</taxon>
        <taxon>Corynebacteriaceae</taxon>
        <taxon>Corynebacterium</taxon>
    </lineage>
</organism>
<dbReference type="Proteomes" id="UP001224412">
    <property type="component" value="Unassembled WGS sequence"/>
</dbReference>